<dbReference type="PANTHER" id="PTHR43682:SF1">
    <property type="entry name" value="LACTATE UTILIZATION PROTEIN C"/>
    <property type="match status" value="1"/>
</dbReference>
<dbReference type="SUPFAM" id="SSF100950">
    <property type="entry name" value="NagB/RpiA/CoA transferase-like"/>
    <property type="match status" value="1"/>
</dbReference>
<evidence type="ECO:0000259" key="1">
    <source>
        <dbReference type="Pfam" id="PF02589"/>
    </source>
</evidence>
<sequence>MKERILSRIRRALQHRPKAAHPGAFTPPVPDSSSLERFAAHLEAAGGEVVRFASLEEAQAWLAEFARAFDGAAVSPLVPEALRPELPEVPPERAPLAVSLARAAVAETGTLLLDSREGRRLQLLAPVHLVWVRAHDVVDTLGVALKALEGELPAAVGLHSGPSKSADIGQIMVRGVHGPGRLIAGVLEAG</sequence>
<proteinExistence type="predicted"/>
<dbReference type="InterPro" id="IPR003741">
    <property type="entry name" value="LUD_dom"/>
</dbReference>
<dbReference type="OrthoDB" id="9794157at2"/>
<feature type="domain" description="LUD" evidence="1">
    <location>
        <begin position="94"/>
        <end position="183"/>
    </location>
</feature>
<dbReference type="RefSeq" id="WP_013704708.1">
    <property type="nucleotide sequence ID" value="NC_015387.1"/>
</dbReference>
<dbReference type="PANTHER" id="PTHR43682">
    <property type="entry name" value="LACTATE UTILIZATION PROTEIN C"/>
    <property type="match status" value="1"/>
</dbReference>
<keyword evidence="3" id="KW-1185">Reference proteome</keyword>
<dbReference type="Proteomes" id="UP000007030">
    <property type="component" value="Chromosome"/>
</dbReference>
<dbReference type="Gene3D" id="3.40.50.10420">
    <property type="entry name" value="NagB/RpiA/CoA transferase-like"/>
    <property type="match status" value="1"/>
</dbReference>
<evidence type="ECO:0000313" key="2">
    <source>
        <dbReference type="EMBL" id="AEB12662.1"/>
    </source>
</evidence>
<dbReference type="eggNOG" id="COG1556">
    <property type="taxonomic scope" value="Bacteria"/>
</dbReference>
<dbReference type="KEGG" id="mhd:Marky_1932"/>
<dbReference type="Pfam" id="PF02589">
    <property type="entry name" value="LUD_dom"/>
    <property type="match status" value="1"/>
</dbReference>
<dbReference type="HOGENOM" id="CLU_090664_3_0_0"/>
<evidence type="ECO:0000313" key="3">
    <source>
        <dbReference type="Proteomes" id="UP000007030"/>
    </source>
</evidence>
<dbReference type="STRING" id="869210.Marky_1932"/>
<gene>
    <name evidence="2" type="ordered locus">Marky_1932</name>
</gene>
<organism evidence="2 3">
    <name type="scientific">Marinithermus hydrothermalis (strain DSM 14884 / JCM 11576 / T1)</name>
    <dbReference type="NCBI Taxonomy" id="869210"/>
    <lineage>
        <taxon>Bacteria</taxon>
        <taxon>Thermotogati</taxon>
        <taxon>Deinococcota</taxon>
        <taxon>Deinococci</taxon>
        <taxon>Thermales</taxon>
        <taxon>Thermaceae</taxon>
        <taxon>Marinithermus</taxon>
    </lineage>
</organism>
<accession>F2NKK2</accession>
<protein>
    <submittedName>
        <fullName evidence="2">Lactate utilization protein B/C</fullName>
    </submittedName>
</protein>
<name>F2NKK2_MARHT</name>
<dbReference type="InterPro" id="IPR037171">
    <property type="entry name" value="NagB/RpiA_transferase-like"/>
</dbReference>
<dbReference type="EMBL" id="CP002630">
    <property type="protein sequence ID" value="AEB12662.1"/>
    <property type="molecule type" value="Genomic_DNA"/>
</dbReference>
<dbReference type="AlphaFoldDB" id="F2NKK2"/>
<dbReference type="InterPro" id="IPR024185">
    <property type="entry name" value="FTHF_cligase-like_sf"/>
</dbReference>
<reference evidence="2 3" key="1">
    <citation type="journal article" date="2012" name="Stand. Genomic Sci.">
        <title>Complete genome sequence of the aerobic, heterotroph Marinithermus hydrothermalis type strain (T1(T)) from a deep-sea hydrothermal vent chimney.</title>
        <authorList>
            <person name="Copeland A."/>
            <person name="Gu W."/>
            <person name="Yasawong M."/>
            <person name="Lapidus A."/>
            <person name="Lucas S."/>
            <person name="Deshpande S."/>
            <person name="Pagani I."/>
            <person name="Tapia R."/>
            <person name="Cheng J.F."/>
            <person name="Goodwin L.A."/>
            <person name="Pitluck S."/>
            <person name="Liolios K."/>
            <person name="Ivanova N."/>
            <person name="Mavromatis K."/>
            <person name="Mikhailova N."/>
            <person name="Pati A."/>
            <person name="Chen A."/>
            <person name="Palaniappan K."/>
            <person name="Land M."/>
            <person name="Pan C."/>
            <person name="Brambilla E.M."/>
            <person name="Rohde M."/>
            <person name="Tindall B.J."/>
            <person name="Sikorski J."/>
            <person name="Goker M."/>
            <person name="Detter J.C."/>
            <person name="Bristow J."/>
            <person name="Eisen J.A."/>
            <person name="Markowitz V."/>
            <person name="Hugenholtz P."/>
            <person name="Kyrpides N.C."/>
            <person name="Klenk H.P."/>
            <person name="Woyke T."/>
        </authorList>
    </citation>
    <scope>NUCLEOTIDE SEQUENCE [LARGE SCALE GENOMIC DNA]</scope>
    <source>
        <strain evidence="3">DSM 14884 / JCM 11576 / T1</strain>
    </source>
</reference>